<keyword evidence="6 8" id="KW-0627">Porphyrin biosynthesis</keyword>
<dbReference type="Pfam" id="PF01379">
    <property type="entry name" value="Porphobil_deam"/>
    <property type="match status" value="1"/>
</dbReference>
<dbReference type="EC" id="2.5.1.61" evidence="8"/>
<evidence type="ECO:0000256" key="7">
    <source>
        <dbReference type="ARBA" id="ARBA00048169"/>
    </source>
</evidence>
<evidence type="ECO:0000256" key="6">
    <source>
        <dbReference type="ARBA" id="ARBA00023244"/>
    </source>
</evidence>
<feature type="modified residue" description="S-(dipyrrolylmethanemethyl)cysteine" evidence="8">
    <location>
        <position position="241"/>
    </location>
</feature>
<dbReference type="UniPathway" id="UPA00251">
    <property type="reaction ID" value="UER00319"/>
</dbReference>
<dbReference type="GO" id="GO:0004418">
    <property type="term" value="F:hydroxymethylbilane synthase activity"/>
    <property type="evidence" value="ECO:0007669"/>
    <property type="project" value="UniProtKB-UniRule"/>
</dbReference>
<dbReference type="FunFam" id="3.40.190.10:FF:000005">
    <property type="entry name" value="Porphobilinogen deaminase"/>
    <property type="match status" value="1"/>
</dbReference>
<evidence type="ECO:0000259" key="9">
    <source>
        <dbReference type="Pfam" id="PF01379"/>
    </source>
</evidence>
<evidence type="ECO:0000256" key="2">
    <source>
        <dbReference type="ARBA" id="ARBA00004735"/>
    </source>
</evidence>
<dbReference type="EMBL" id="FWEV01000015">
    <property type="protein sequence ID" value="SLM27748.1"/>
    <property type="molecule type" value="Genomic_DNA"/>
</dbReference>
<evidence type="ECO:0000256" key="3">
    <source>
        <dbReference type="ARBA" id="ARBA00005638"/>
    </source>
</evidence>
<dbReference type="GO" id="GO:0006782">
    <property type="term" value="P:protoporphyrinogen IX biosynthetic process"/>
    <property type="evidence" value="ECO:0007669"/>
    <property type="project" value="UniProtKB-UniRule"/>
</dbReference>
<comment type="cofactor">
    <cofactor evidence="8">
        <name>dipyrromethane</name>
        <dbReference type="ChEBI" id="CHEBI:60342"/>
    </cofactor>
    <text evidence="8">Binds 1 dipyrromethane group covalently.</text>
</comment>
<comment type="pathway">
    <text evidence="2">Porphyrin-containing compound metabolism; protoporphyrin-IX biosynthesis; coproporphyrinogen-III from 5-aminolevulinate: step 2/4.</text>
</comment>
<comment type="function">
    <text evidence="1 8">Tetrapolymerization of the monopyrrole PBG into the hydroxymethylbilane pre-uroporphyrinogen in several discrete steps.</text>
</comment>
<proteinExistence type="inferred from homology"/>
<reference evidence="11 12" key="1">
    <citation type="submission" date="2017-03" db="EMBL/GenBank/DDBJ databases">
        <authorList>
            <person name="Afonso C.L."/>
            <person name="Miller P.J."/>
            <person name="Scott M.A."/>
            <person name="Spackman E."/>
            <person name="Goraichik I."/>
            <person name="Dimitrov K.M."/>
            <person name="Suarez D.L."/>
            <person name="Swayne D.E."/>
        </authorList>
    </citation>
    <scope>NUCLEOTIDE SEQUENCE [LARGE SCALE GENOMIC DNA]</scope>
    <source>
        <strain evidence="11">PRJEB14757</strain>
    </source>
</reference>
<comment type="similarity">
    <text evidence="3 8">Belongs to the HMBS family.</text>
</comment>
<dbReference type="STRING" id="1246637.MTBBW1_1110009"/>
<comment type="subunit">
    <text evidence="4 8">Monomer.</text>
</comment>
<dbReference type="GO" id="GO:0005737">
    <property type="term" value="C:cytoplasm"/>
    <property type="evidence" value="ECO:0007669"/>
    <property type="project" value="UniProtKB-UniRule"/>
</dbReference>
<accession>A0A1W1H5V1</accession>
<evidence type="ECO:0000256" key="4">
    <source>
        <dbReference type="ARBA" id="ARBA00011245"/>
    </source>
</evidence>
<protein>
    <recommendedName>
        <fullName evidence="8">Porphobilinogen deaminase</fullName>
        <shortName evidence="8">PBG</shortName>
        <ecNumber evidence="8">2.5.1.61</ecNumber>
    </recommendedName>
    <alternativeName>
        <fullName evidence="8">Hydroxymethylbilane synthase</fullName>
        <shortName evidence="8">HMBS</shortName>
    </alternativeName>
    <alternativeName>
        <fullName evidence="8">Pre-uroporphyrinogen synthase</fullName>
    </alternativeName>
</protein>
<dbReference type="InterPro" id="IPR036803">
    <property type="entry name" value="Porphobilinogen_deaminase_C_sf"/>
</dbReference>
<dbReference type="SUPFAM" id="SSF54782">
    <property type="entry name" value="Porphobilinogen deaminase (hydroxymethylbilane synthase), C-terminal domain"/>
    <property type="match status" value="1"/>
</dbReference>
<name>A0A1W1H5V1_9BACT</name>
<evidence type="ECO:0000256" key="8">
    <source>
        <dbReference type="HAMAP-Rule" id="MF_00260"/>
    </source>
</evidence>
<dbReference type="InterPro" id="IPR022419">
    <property type="entry name" value="Porphobilin_deaminase_cofac_BS"/>
</dbReference>
<dbReference type="PIRSF" id="PIRSF001438">
    <property type="entry name" value="4pyrrol_synth_OHMeBilane_synth"/>
    <property type="match status" value="1"/>
</dbReference>
<keyword evidence="12" id="KW-1185">Reference proteome</keyword>
<organism evidence="11 12">
    <name type="scientific">Desulfamplus magnetovallimortis</name>
    <dbReference type="NCBI Taxonomy" id="1246637"/>
    <lineage>
        <taxon>Bacteria</taxon>
        <taxon>Pseudomonadati</taxon>
        <taxon>Thermodesulfobacteriota</taxon>
        <taxon>Desulfobacteria</taxon>
        <taxon>Desulfobacterales</taxon>
        <taxon>Desulfobacteraceae</taxon>
        <taxon>Desulfamplus</taxon>
    </lineage>
</organism>
<feature type="domain" description="Porphobilinogen deaminase N-terminal" evidence="9">
    <location>
        <begin position="5"/>
        <end position="212"/>
    </location>
</feature>
<gene>
    <name evidence="8 11" type="primary">hemC</name>
    <name evidence="11" type="ORF">MTBBW1_1110009</name>
</gene>
<dbReference type="FunFam" id="3.40.190.10:FF:000004">
    <property type="entry name" value="Porphobilinogen deaminase"/>
    <property type="match status" value="1"/>
</dbReference>
<evidence type="ECO:0000259" key="10">
    <source>
        <dbReference type="Pfam" id="PF03900"/>
    </source>
</evidence>
<dbReference type="InterPro" id="IPR000860">
    <property type="entry name" value="HemC"/>
</dbReference>
<feature type="domain" description="Porphobilinogen deaminase C-terminal" evidence="10">
    <location>
        <begin position="227"/>
        <end position="304"/>
    </location>
</feature>
<dbReference type="Gene3D" id="3.40.190.10">
    <property type="entry name" value="Periplasmic binding protein-like II"/>
    <property type="match status" value="2"/>
</dbReference>
<dbReference type="Pfam" id="PF03900">
    <property type="entry name" value="Porphobil_deamC"/>
    <property type="match status" value="1"/>
</dbReference>
<dbReference type="NCBIfam" id="TIGR00212">
    <property type="entry name" value="hemC"/>
    <property type="match status" value="1"/>
</dbReference>
<evidence type="ECO:0000256" key="5">
    <source>
        <dbReference type="ARBA" id="ARBA00022679"/>
    </source>
</evidence>
<dbReference type="InterPro" id="IPR022417">
    <property type="entry name" value="Porphobilin_deaminase_N"/>
</dbReference>
<dbReference type="PROSITE" id="PS00533">
    <property type="entry name" value="PORPHOBILINOGEN_DEAM"/>
    <property type="match status" value="1"/>
</dbReference>
<dbReference type="InterPro" id="IPR022418">
    <property type="entry name" value="Porphobilinogen_deaminase_C"/>
</dbReference>
<evidence type="ECO:0000313" key="12">
    <source>
        <dbReference type="Proteomes" id="UP000191931"/>
    </source>
</evidence>
<sequence length="318" mass="34824">MNYKIKIGTRGSQLALWQANWVKQKLEAACKGLSAEIVIIKTTGDRITDRPLAMVGGKGLFVKEIEQQLMDKDVDIAVHSMKDMPGDLPSDLHIGAVPVRENPFDVLISRENKLLTDLPNGAKIGTSSLRRASQIKHKRPDINPVSIRGNLDTRLKKLDNGEYDAIILAAAGLIRLGMVHRITQYLDETTMLPAVGQGALCIESRENDPKINELLKTIDDPNTRVPVEAERAFLKQMEGSCHIPVACFGKLKNGKLENGKPENGKLELTGLVASEDGSELIKESLTGDAGNCRKIGIDLAKILLERGAKQILENIKIS</sequence>
<dbReference type="PRINTS" id="PR00151">
    <property type="entry name" value="PORPHBDMNASE"/>
</dbReference>
<comment type="miscellaneous">
    <text evidence="8">The porphobilinogen subunits are added to the dipyrromethane group.</text>
</comment>
<keyword evidence="5 8" id="KW-0808">Transferase</keyword>
<dbReference type="PANTHER" id="PTHR11557:SF0">
    <property type="entry name" value="PORPHOBILINOGEN DEAMINASE"/>
    <property type="match status" value="1"/>
</dbReference>
<dbReference type="AlphaFoldDB" id="A0A1W1H5V1"/>
<dbReference type="Proteomes" id="UP000191931">
    <property type="component" value="Unassembled WGS sequence"/>
</dbReference>
<evidence type="ECO:0000313" key="11">
    <source>
        <dbReference type="EMBL" id="SLM27748.1"/>
    </source>
</evidence>
<dbReference type="RefSeq" id="WP_080804212.1">
    <property type="nucleotide sequence ID" value="NZ_LT828546.1"/>
</dbReference>
<dbReference type="CDD" id="cd13646">
    <property type="entry name" value="PBP2_EcHMBS_like"/>
    <property type="match status" value="1"/>
</dbReference>
<dbReference type="OrthoDB" id="9810298at2"/>
<dbReference type="SUPFAM" id="SSF53850">
    <property type="entry name" value="Periplasmic binding protein-like II"/>
    <property type="match status" value="1"/>
</dbReference>
<comment type="catalytic activity">
    <reaction evidence="7 8">
        <text>4 porphobilinogen + H2O = hydroxymethylbilane + 4 NH4(+)</text>
        <dbReference type="Rhea" id="RHEA:13185"/>
        <dbReference type="ChEBI" id="CHEBI:15377"/>
        <dbReference type="ChEBI" id="CHEBI:28938"/>
        <dbReference type="ChEBI" id="CHEBI:57845"/>
        <dbReference type="ChEBI" id="CHEBI:58126"/>
        <dbReference type="EC" id="2.5.1.61"/>
    </reaction>
</comment>
<evidence type="ECO:0000256" key="1">
    <source>
        <dbReference type="ARBA" id="ARBA00002869"/>
    </source>
</evidence>
<dbReference type="Gene3D" id="3.30.160.40">
    <property type="entry name" value="Porphobilinogen deaminase, C-terminal domain"/>
    <property type="match status" value="1"/>
</dbReference>
<dbReference type="PANTHER" id="PTHR11557">
    <property type="entry name" value="PORPHOBILINOGEN DEAMINASE"/>
    <property type="match status" value="1"/>
</dbReference>
<dbReference type="HAMAP" id="MF_00260">
    <property type="entry name" value="Porphobil_deam"/>
    <property type="match status" value="1"/>
</dbReference>